<dbReference type="PANTHER" id="PTHR30399:SF1">
    <property type="entry name" value="UTP PYROPHOSPHATASE"/>
    <property type="match status" value="1"/>
</dbReference>
<sequence>MIFIYHDGRLEIEVPGLTPKKEIIDLLESEKDWIYWEYFKSRPDCPPEIEACTVQIYDAEVPYLIRRNTRTKRIALRIHGTGKLEVSAPYDTKKADIITFIKRESAWIAPRIGILPAQKNNSPDNSITHSPIAGDEGGMITYNGQIVPYQIKRSHRAKRIVIKINRNREVSVVSPTHVPIAELKSFAEAKADWIYKHTIQSNRPLPSERQYCDGETIPFMGDSLIIRITKGQKGHYLRKNQELIVTIPIDFLEFHEKEFVKNALSSFFSGVLIEFSLPHVIRYAQILQIPAPPLKTRDQKTKWGTCTPHSIVLNIRLCMAPPAIIEYVIVHELAHKVQPNHSPRFWSVVENLMPDYKERRDYLKKYGHEWIL</sequence>
<name>A0A8E7B154_9EURY</name>
<evidence type="ECO:0000259" key="1">
    <source>
        <dbReference type="Pfam" id="PF01863"/>
    </source>
</evidence>
<proteinExistence type="predicted"/>
<dbReference type="InterPro" id="IPR053136">
    <property type="entry name" value="UTP_pyrophosphatase-like"/>
</dbReference>
<dbReference type="Pfam" id="PF01863">
    <property type="entry name" value="YgjP-like"/>
    <property type="match status" value="1"/>
</dbReference>
<feature type="domain" description="YgjP-like metallopeptidase" evidence="1">
    <location>
        <begin position="158"/>
        <end position="365"/>
    </location>
</feature>
<evidence type="ECO:0000313" key="3">
    <source>
        <dbReference type="Proteomes" id="UP000680656"/>
    </source>
</evidence>
<protein>
    <submittedName>
        <fullName evidence="2">M48 family metallopeptidase</fullName>
    </submittedName>
</protein>
<dbReference type="Proteomes" id="UP000680656">
    <property type="component" value="Chromosome"/>
</dbReference>
<dbReference type="KEGG" id="mrtj:KHC33_14670"/>
<dbReference type="RefSeq" id="WP_214419357.1">
    <property type="nucleotide sequence ID" value="NZ_CP075546.1"/>
</dbReference>
<reference evidence="2 3" key="1">
    <citation type="submission" date="2021-05" db="EMBL/GenBank/DDBJ databases">
        <title>A novel Methanospirillum isolate from a pyrite-forming mixed culture.</title>
        <authorList>
            <person name="Bunk B."/>
            <person name="Sproer C."/>
            <person name="Spring S."/>
            <person name="Pester M."/>
        </authorList>
    </citation>
    <scope>NUCLEOTIDE SEQUENCE [LARGE SCALE GENOMIC DNA]</scope>
    <source>
        <strain evidence="2 3">J.3.6.1-F.2.7.3</strain>
    </source>
</reference>
<dbReference type="PANTHER" id="PTHR30399">
    <property type="entry name" value="UNCHARACTERIZED PROTEIN YGJP"/>
    <property type="match status" value="1"/>
</dbReference>
<dbReference type="CDD" id="cd07344">
    <property type="entry name" value="M48_yhfN_like"/>
    <property type="match status" value="1"/>
</dbReference>
<dbReference type="EMBL" id="CP075546">
    <property type="protein sequence ID" value="QVV88548.1"/>
    <property type="molecule type" value="Genomic_DNA"/>
</dbReference>
<organism evidence="2 3">
    <name type="scientific">Methanospirillum purgamenti</name>
    <dbReference type="NCBI Taxonomy" id="2834276"/>
    <lineage>
        <taxon>Archaea</taxon>
        <taxon>Methanobacteriati</taxon>
        <taxon>Methanobacteriota</taxon>
        <taxon>Stenosarchaea group</taxon>
        <taxon>Methanomicrobia</taxon>
        <taxon>Methanomicrobiales</taxon>
        <taxon>Methanospirillaceae</taxon>
        <taxon>Methanospirillum</taxon>
    </lineage>
</organism>
<dbReference type="AlphaFoldDB" id="A0A8E7B154"/>
<dbReference type="GeneID" id="65098452"/>
<evidence type="ECO:0000313" key="2">
    <source>
        <dbReference type="EMBL" id="QVV88548.1"/>
    </source>
</evidence>
<dbReference type="InterPro" id="IPR002725">
    <property type="entry name" value="YgjP-like_metallopeptidase"/>
</dbReference>
<dbReference type="Gene3D" id="3.30.2010.10">
    <property type="entry name" value="Metalloproteases ('zincins'), catalytic domain"/>
    <property type="match status" value="1"/>
</dbReference>
<accession>A0A8E7B154</accession>
<gene>
    <name evidence="2" type="ORF">KHC33_14670</name>
</gene>
<keyword evidence="3" id="KW-1185">Reference proteome</keyword>